<dbReference type="AlphaFoldDB" id="A0A9Q1HP25"/>
<evidence type="ECO:0000313" key="1">
    <source>
        <dbReference type="EMBL" id="KAJ8252290.1"/>
    </source>
</evidence>
<dbReference type="EMBL" id="JAFJMO010000017">
    <property type="protein sequence ID" value="KAJ8252290.1"/>
    <property type="molecule type" value="Genomic_DNA"/>
</dbReference>
<name>A0A9Q1HP25_CONCO</name>
<sequence length="72" mass="8059">MTQRWGGNIVLFIIVEDRTPWETQSYSQDKELTRTHTDRKSRGLAPRTGLCVRAPVCAGKGVGPSSLTYSDY</sequence>
<dbReference type="Proteomes" id="UP001152803">
    <property type="component" value="Unassembled WGS sequence"/>
</dbReference>
<proteinExistence type="predicted"/>
<reference evidence="1" key="1">
    <citation type="journal article" date="2023" name="Science">
        <title>Genome structures resolve the early diversification of teleost fishes.</title>
        <authorList>
            <person name="Parey E."/>
            <person name="Louis A."/>
            <person name="Montfort J."/>
            <person name="Bouchez O."/>
            <person name="Roques C."/>
            <person name="Iampietro C."/>
            <person name="Lluch J."/>
            <person name="Castinel A."/>
            <person name="Donnadieu C."/>
            <person name="Desvignes T."/>
            <person name="Floi Bucao C."/>
            <person name="Jouanno E."/>
            <person name="Wen M."/>
            <person name="Mejri S."/>
            <person name="Dirks R."/>
            <person name="Jansen H."/>
            <person name="Henkel C."/>
            <person name="Chen W.J."/>
            <person name="Zahm M."/>
            <person name="Cabau C."/>
            <person name="Klopp C."/>
            <person name="Thompson A.W."/>
            <person name="Robinson-Rechavi M."/>
            <person name="Braasch I."/>
            <person name="Lecointre G."/>
            <person name="Bobe J."/>
            <person name="Postlethwait J.H."/>
            <person name="Berthelot C."/>
            <person name="Roest Crollius H."/>
            <person name="Guiguen Y."/>
        </authorList>
    </citation>
    <scope>NUCLEOTIDE SEQUENCE</scope>
    <source>
        <strain evidence="1">Concon-B</strain>
    </source>
</reference>
<comment type="caution">
    <text evidence="1">The sequence shown here is derived from an EMBL/GenBank/DDBJ whole genome shotgun (WGS) entry which is preliminary data.</text>
</comment>
<accession>A0A9Q1HP25</accession>
<evidence type="ECO:0000313" key="2">
    <source>
        <dbReference type="Proteomes" id="UP001152803"/>
    </source>
</evidence>
<protein>
    <submittedName>
        <fullName evidence="1">Uncharacterized protein</fullName>
    </submittedName>
</protein>
<organism evidence="1 2">
    <name type="scientific">Conger conger</name>
    <name type="common">Conger eel</name>
    <name type="synonym">Muraena conger</name>
    <dbReference type="NCBI Taxonomy" id="82655"/>
    <lineage>
        <taxon>Eukaryota</taxon>
        <taxon>Metazoa</taxon>
        <taxon>Chordata</taxon>
        <taxon>Craniata</taxon>
        <taxon>Vertebrata</taxon>
        <taxon>Euteleostomi</taxon>
        <taxon>Actinopterygii</taxon>
        <taxon>Neopterygii</taxon>
        <taxon>Teleostei</taxon>
        <taxon>Anguilliformes</taxon>
        <taxon>Congridae</taxon>
        <taxon>Conger</taxon>
    </lineage>
</organism>
<gene>
    <name evidence="1" type="ORF">COCON_G00216020</name>
</gene>
<keyword evidence="2" id="KW-1185">Reference proteome</keyword>